<feature type="transmembrane region" description="Helical" evidence="7">
    <location>
        <begin position="118"/>
        <end position="136"/>
    </location>
</feature>
<dbReference type="GO" id="GO:0008137">
    <property type="term" value="F:NADH dehydrogenase (ubiquinone) activity"/>
    <property type="evidence" value="ECO:0007669"/>
    <property type="project" value="InterPro"/>
</dbReference>
<feature type="transmembrane region" description="Helical" evidence="7">
    <location>
        <begin position="423"/>
        <end position="443"/>
    </location>
</feature>
<dbReference type="GO" id="GO:0003954">
    <property type="term" value="F:NADH dehydrogenase activity"/>
    <property type="evidence" value="ECO:0007669"/>
    <property type="project" value="TreeGrafter"/>
</dbReference>
<sequence length="525" mass="57952">MDLNNVLDFPILSLSIFLPTIGALIIWLFVRGDNAVRWATLAVSVLTFIVTLPLALSFDTSTAHMQFEEFHPWISAFNVNYQLGVDGISMPFIILTSLLTVICIVSAWQCIQTRVKEYMLSFLILETTLIGVFSALDAILFYFFWEAMLIPMYLIIGIWGGKNRVYATIKFFLYTLAGSVLMLVAVLAMYFKAGHTFSLLAFMDYPFDFTWQFWIWIAFFIAFAVKVPMWPVHTWLPDAHTEAPTAGSVILAGILLKMGAYGFLRFSLPMLPDASQYFVPFVVMLSLIAIVYISLVAMMQTDLKRLIAYSSIAHMGFVTLGAFMFTQVAMEGALFGMISHGFVAAALFLCVGVMYDRLHTREISAYGGVANVMPVFAAVVVLFAMANVALPGASSFVAEIMVLIGTFDTSAVAQAHLPVSMKWVAIVATISVVLSACYTLWMVKRVIFGDVDKASVASMKDMNKREFGYFIPLILLVIWLGLYPAPVLDVMHASVTNLVTQAVTSKLDAAAALAQAAPMAEAVHH</sequence>
<dbReference type="GO" id="GO:0015990">
    <property type="term" value="P:electron transport coupled proton transport"/>
    <property type="evidence" value="ECO:0007669"/>
    <property type="project" value="TreeGrafter"/>
</dbReference>
<dbReference type="GO" id="GO:0012505">
    <property type="term" value="C:endomembrane system"/>
    <property type="evidence" value="ECO:0007669"/>
    <property type="project" value="UniProtKB-SubCell"/>
</dbReference>
<dbReference type="PRINTS" id="PR01437">
    <property type="entry name" value="NUOXDRDTASE4"/>
</dbReference>
<name>A0A5R9GVQ4_9PROT</name>
<evidence type="ECO:0000313" key="9">
    <source>
        <dbReference type="EMBL" id="TLS68207.1"/>
    </source>
</evidence>
<comment type="subcellular location">
    <subcellularLocation>
        <location evidence="1">Endomembrane system</location>
        <topology evidence="1">Multi-pass membrane protein</topology>
    </subcellularLocation>
    <subcellularLocation>
        <location evidence="6">Membrane</location>
        <topology evidence="6">Multi-pass membrane protein</topology>
    </subcellularLocation>
</comment>
<dbReference type="NCBIfam" id="NF004501">
    <property type="entry name" value="PRK05846.1-5"/>
    <property type="match status" value="1"/>
</dbReference>
<keyword evidence="4 7" id="KW-1133">Transmembrane helix</keyword>
<dbReference type="PANTHER" id="PTHR43507">
    <property type="entry name" value="NADH-UBIQUINONE OXIDOREDUCTASE CHAIN 4"/>
    <property type="match status" value="1"/>
</dbReference>
<feature type="domain" description="NADH:quinone oxidoreductase/Mrp antiporter transmembrane" evidence="8">
    <location>
        <begin position="135"/>
        <end position="413"/>
    </location>
</feature>
<feature type="transmembrane region" description="Helical" evidence="7">
    <location>
        <begin position="142"/>
        <end position="159"/>
    </location>
</feature>
<evidence type="ECO:0000256" key="3">
    <source>
        <dbReference type="ARBA" id="ARBA00022692"/>
    </source>
</evidence>
<evidence type="ECO:0000256" key="2">
    <source>
        <dbReference type="ARBA" id="ARBA00009025"/>
    </source>
</evidence>
<comment type="caution">
    <text evidence="9">The sequence shown here is derived from an EMBL/GenBank/DDBJ whole genome shotgun (WGS) entry which is preliminary data.</text>
</comment>
<protein>
    <submittedName>
        <fullName evidence="9">NADH-quinone oxidoreductase subunit M</fullName>
        <ecNumber evidence="9">1.6.5.11</ecNumber>
    </submittedName>
</protein>
<dbReference type="AlphaFoldDB" id="A0A5R9GVQ4"/>
<feature type="transmembrane region" description="Helical" evidence="7">
    <location>
        <begin position="244"/>
        <end position="264"/>
    </location>
</feature>
<dbReference type="GO" id="GO:0042773">
    <property type="term" value="P:ATP synthesis coupled electron transport"/>
    <property type="evidence" value="ECO:0007669"/>
    <property type="project" value="InterPro"/>
</dbReference>
<evidence type="ECO:0000259" key="8">
    <source>
        <dbReference type="Pfam" id="PF00361"/>
    </source>
</evidence>
<keyword evidence="5 7" id="KW-0472">Membrane</keyword>
<dbReference type="EC" id="1.6.5.11" evidence="9"/>
<evidence type="ECO:0000256" key="4">
    <source>
        <dbReference type="ARBA" id="ARBA00022989"/>
    </source>
</evidence>
<feature type="transmembrane region" description="Helical" evidence="7">
    <location>
        <begin position="88"/>
        <end position="111"/>
    </location>
</feature>
<feature type="transmembrane region" description="Helical" evidence="7">
    <location>
        <begin position="171"/>
        <end position="191"/>
    </location>
</feature>
<reference evidence="9 10" key="1">
    <citation type="journal article" date="2019" name="Appl. Environ. Microbiol.">
        <title>Environmental Evidence and Genomic Insight of Iron-oxidizing Bacteria Preference Towards More Corrosion Resistant Stainless Steel at Higher Salinities.</title>
        <authorList>
            <person name="Garrison C.E."/>
            <person name="Price K.A."/>
            <person name="Field E.K."/>
        </authorList>
    </citation>
    <scope>NUCLEOTIDE SEQUENCE [LARGE SCALE GENOMIC DNA]</scope>
    <source>
        <strain evidence="9 10">P3</strain>
    </source>
</reference>
<organism evidence="9 10">
    <name type="scientific">Mariprofundus erugo</name>
    <dbReference type="NCBI Taxonomy" id="2528639"/>
    <lineage>
        <taxon>Bacteria</taxon>
        <taxon>Pseudomonadati</taxon>
        <taxon>Pseudomonadota</taxon>
        <taxon>Candidatius Mariprofundia</taxon>
        <taxon>Mariprofundales</taxon>
        <taxon>Mariprofundaceae</taxon>
        <taxon>Mariprofundus</taxon>
    </lineage>
</organism>
<dbReference type="EMBL" id="VBRY01000003">
    <property type="protein sequence ID" value="TLS68207.1"/>
    <property type="molecule type" value="Genomic_DNA"/>
</dbReference>
<dbReference type="PANTHER" id="PTHR43507:SF1">
    <property type="entry name" value="NADH-UBIQUINONE OXIDOREDUCTASE CHAIN 4"/>
    <property type="match status" value="1"/>
</dbReference>
<evidence type="ECO:0000256" key="5">
    <source>
        <dbReference type="ARBA" id="ARBA00023136"/>
    </source>
</evidence>
<dbReference type="RefSeq" id="WP_138238542.1">
    <property type="nucleotide sequence ID" value="NZ_VBRY01000003.1"/>
</dbReference>
<dbReference type="GO" id="GO:0016020">
    <property type="term" value="C:membrane"/>
    <property type="evidence" value="ECO:0007669"/>
    <property type="project" value="UniProtKB-SubCell"/>
</dbReference>
<feature type="transmembrane region" description="Helical" evidence="7">
    <location>
        <begin position="12"/>
        <end position="30"/>
    </location>
</feature>
<feature type="transmembrane region" description="Helical" evidence="7">
    <location>
        <begin position="306"/>
        <end position="326"/>
    </location>
</feature>
<feature type="transmembrane region" description="Helical" evidence="7">
    <location>
        <begin position="211"/>
        <end position="232"/>
    </location>
</feature>
<feature type="transmembrane region" description="Helical" evidence="7">
    <location>
        <begin position="365"/>
        <end position="386"/>
    </location>
</feature>
<dbReference type="GO" id="GO:0048039">
    <property type="term" value="F:ubiquinone binding"/>
    <property type="evidence" value="ECO:0007669"/>
    <property type="project" value="TreeGrafter"/>
</dbReference>
<proteinExistence type="inferred from homology"/>
<feature type="transmembrane region" description="Helical" evidence="7">
    <location>
        <begin position="276"/>
        <end position="299"/>
    </location>
</feature>
<accession>A0A5R9GVQ4</accession>
<dbReference type="InterPro" id="IPR003918">
    <property type="entry name" value="NADH_UbQ_OxRdtase"/>
</dbReference>
<evidence type="ECO:0000313" key="10">
    <source>
        <dbReference type="Proteomes" id="UP000306585"/>
    </source>
</evidence>
<evidence type="ECO:0000256" key="6">
    <source>
        <dbReference type="RuleBase" id="RU000320"/>
    </source>
</evidence>
<comment type="similarity">
    <text evidence="2">Belongs to the complex I subunit 4 family.</text>
</comment>
<gene>
    <name evidence="9" type="ORF">FEF65_04220</name>
</gene>
<evidence type="ECO:0000256" key="1">
    <source>
        <dbReference type="ARBA" id="ARBA00004127"/>
    </source>
</evidence>
<evidence type="ECO:0000256" key="7">
    <source>
        <dbReference type="SAM" id="Phobius"/>
    </source>
</evidence>
<keyword evidence="3 6" id="KW-0812">Transmembrane</keyword>
<dbReference type="NCBIfam" id="TIGR01972">
    <property type="entry name" value="NDH_I_M"/>
    <property type="match status" value="1"/>
</dbReference>
<dbReference type="Proteomes" id="UP000306585">
    <property type="component" value="Unassembled WGS sequence"/>
</dbReference>
<feature type="transmembrane region" description="Helical" evidence="7">
    <location>
        <begin position="467"/>
        <end position="485"/>
    </location>
</feature>
<keyword evidence="9" id="KW-0560">Oxidoreductase</keyword>
<dbReference type="InterPro" id="IPR010227">
    <property type="entry name" value="NADH_Q_OxRdtase_chainM/4"/>
</dbReference>
<feature type="transmembrane region" description="Helical" evidence="7">
    <location>
        <begin position="37"/>
        <end position="58"/>
    </location>
</feature>
<dbReference type="NCBIfam" id="NF004499">
    <property type="entry name" value="PRK05846.1-3"/>
    <property type="match status" value="1"/>
</dbReference>
<dbReference type="Pfam" id="PF00361">
    <property type="entry name" value="Proton_antipo_M"/>
    <property type="match status" value="1"/>
</dbReference>
<feature type="transmembrane region" description="Helical" evidence="7">
    <location>
        <begin position="332"/>
        <end position="353"/>
    </location>
</feature>
<dbReference type="InterPro" id="IPR001750">
    <property type="entry name" value="ND/Mrp_TM"/>
</dbReference>
<keyword evidence="10" id="KW-1185">Reference proteome</keyword>